<accession>A0A381UDW7</accession>
<name>A0A381UDW7_9ZZZZ</name>
<reference evidence="1" key="1">
    <citation type="submission" date="2018-05" db="EMBL/GenBank/DDBJ databases">
        <authorList>
            <person name="Lanie J.A."/>
            <person name="Ng W.-L."/>
            <person name="Kazmierczak K.M."/>
            <person name="Andrzejewski T.M."/>
            <person name="Davidsen T.M."/>
            <person name="Wayne K.J."/>
            <person name="Tettelin H."/>
            <person name="Glass J.I."/>
            <person name="Rusch D."/>
            <person name="Podicherti R."/>
            <person name="Tsui H.-C.T."/>
            <person name="Winkler M.E."/>
        </authorList>
    </citation>
    <scope>NUCLEOTIDE SEQUENCE</scope>
</reference>
<dbReference type="SUPFAM" id="SSF53335">
    <property type="entry name" value="S-adenosyl-L-methionine-dependent methyltransferases"/>
    <property type="match status" value="1"/>
</dbReference>
<dbReference type="Gene3D" id="3.40.50.150">
    <property type="entry name" value="Vaccinia Virus protein VP39"/>
    <property type="match status" value="1"/>
</dbReference>
<evidence type="ECO:0008006" key="2">
    <source>
        <dbReference type="Google" id="ProtNLM"/>
    </source>
</evidence>
<dbReference type="EMBL" id="UINC01006250">
    <property type="protein sequence ID" value="SVA26402.1"/>
    <property type="molecule type" value="Genomic_DNA"/>
</dbReference>
<organism evidence="1">
    <name type="scientific">marine metagenome</name>
    <dbReference type="NCBI Taxonomy" id="408172"/>
    <lineage>
        <taxon>unclassified sequences</taxon>
        <taxon>metagenomes</taxon>
        <taxon>ecological metagenomes</taxon>
    </lineage>
</organism>
<evidence type="ECO:0000313" key="1">
    <source>
        <dbReference type="EMBL" id="SVA26402.1"/>
    </source>
</evidence>
<sequence length="194" mass="22279">MIVNGQPHDDYFVHQMDVEDGRHINRLDLFLPLVTSKTVLHVGNVDWPITDPNNSLHLQLAQMATRIDGVDPNQKGADAVRVPNGEQFHEWEQLRGKSYDLILVPEVIEHVDSFRDLFSDLDSVQGPLLITAPCAWACQSFFEKRGDKWLEVVHPDHNCRFSPYTLKNTIEKYGKRRVTSMCWINHMSIAAFTL</sequence>
<protein>
    <recommendedName>
        <fullName evidence="2">Methyltransferase type 11 domain-containing protein</fullName>
    </recommendedName>
</protein>
<dbReference type="AlphaFoldDB" id="A0A381UDW7"/>
<dbReference type="InterPro" id="IPR029063">
    <property type="entry name" value="SAM-dependent_MTases_sf"/>
</dbReference>
<gene>
    <name evidence="1" type="ORF">METZ01_LOCUS79256</name>
</gene>
<proteinExistence type="predicted"/>